<gene>
    <name evidence="1" type="ORF">EV386_2165</name>
</gene>
<comment type="caution">
    <text evidence="1">The sequence shown here is derived from an EMBL/GenBank/DDBJ whole genome shotgun (WGS) entry which is preliminary data.</text>
</comment>
<sequence length="308" mass="34520">MSQSLGHVIVTRFNLPSPGAESFIRAKEGWLRNRVELFETYCLPSMRAQTDRDFTWIVYIDPASPPWFMEWVERTAPGAFTALRREAVGPAEMVADIAAVLGSPPDHLLTTNLDNDDAVAVDFVARLRAAGASQTGRAALYLENGLILQGAQLFARRDRSNAFCSVVEPWQGAMTCWADWHNRLDVHMPAVRVSGAPGWLQVVHRTNVSNRVRGRLVSPRPYGRLFVVAIDDLPEPTTGDRLTDRLIRAPRRVLRDASRRVVKLLVLWIGGPDSVIRLTDARATVTQAVRRRLSVFAPVERRLPRADR</sequence>
<dbReference type="Pfam" id="PF11316">
    <property type="entry name" value="Rhamno_transf"/>
    <property type="match status" value="1"/>
</dbReference>
<dbReference type="Proteomes" id="UP000293852">
    <property type="component" value="Unassembled WGS sequence"/>
</dbReference>
<name>A0A4Q7M4B5_9MICO</name>
<evidence type="ECO:0000313" key="2">
    <source>
        <dbReference type="Proteomes" id="UP000293852"/>
    </source>
</evidence>
<dbReference type="OrthoDB" id="9771846at2"/>
<dbReference type="InterPro" id="IPR021466">
    <property type="entry name" value="Put_rhamnosyl_transferase"/>
</dbReference>
<keyword evidence="1" id="KW-0808">Transferase</keyword>
<dbReference type="GO" id="GO:0016740">
    <property type="term" value="F:transferase activity"/>
    <property type="evidence" value="ECO:0007669"/>
    <property type="project" value="UniProtKB-KW"/>
</dbReference>
<accession>A0A4Q7M4B5</accession>
<proteinExistence type="predicted"/>
<dbReference type="AlphaFoldDB" id="A0A4Q7M4B5"/>
<dbReference type="RefSeq" id="WP_130414860.1">
    <property type="nucleotide sequence ID" value="NZ_SGWX01000001.1"/>
</dbReference>
<reference evidence="1 2" key="1">
    <citation type="submission" date="2019-02" db="EMBL/GenBank/DDBJ databases">
        <title>Sequencing the genomes of 1000 actinobacteria strains.</title>
        <authorList>
            <person name="Klenk H.-P."/>
        </authorList>
    </citation>
    <scope>NUCLEOTIDE SEQUENCE [LARGE SCALE GENOMIC DNA]</scope>
    <source>
        <strain evidence="1 2">DSM 16932</strain>
    </source>
</reference>
<evidence type="ECO:0000313" key="1">
    <source>
        <dbReference type="EMBL" id="RZS61853.1"/>
    </source>
</evidence>
<keyword evidence="2" id="KW-1185">Reference proteome</keyword>
<dbReference type="EMBL" id="SGWX01000001">
    <property type="protein sequence ID" value="RZS61853.1"/>
    <property type="molecule type" value="Genomic_DNA"/>
</dbReference>
<organism evidence="1 2">
    <name type="scientific">Xylanimonas ulmi</name>
    <dbReference type="NCBI Taxonomy" id="228973"/>
    <lineage>
        <taxon>Bacteria</taxon>
        <taxon>Bacillati</taxon>
        <taxon>Actinomycetota</taxon>
        <taxon>Actinomycetes</taxon>
        <taxon>Micrococcales</taxon>
        <taxon>Promicromonosporaceae</taxon>
        <taxon>Xylanimonas</taxon>
    </lineage>
</organism>
<protein>
    <submittedName>
        <fullName evidence="1">Putative rhamnosyltransferase</fullName>
    </submittedName>
</protein>